<evidence type="ECO:0000313" key="4">
    <source>
        <dbReference type="Proteomes" id="UP000054007"/>
    </source>
</evidence>
<evidence type="ECO:0000256" key="1">
    <source>
        <dbReference type="SAM" id="MobiDB-lite"/>
    </source>
</evidence>
<keyword evidence="2" id="KW-0812">Transmembrane</keyword>
<feature type="transmembrane region" description="Helical" evidence="2">
    <location>
        <begin position="193"/>
        <end position="215"/>
    </location>
</feature>
<sequence length="360" mass="39796">MADLASALLCGGCVAFTLSGVLGLQVFHYLRLHKTERWTRVAALICCFIDFAHSAFTFLALFHHLAVVPQDLSDTVHYSVPAALVFTINAGFAVILHTHIKDFLYPSTKEELVLDRTIVNQLIHRADLHVFLRRRAAYLAKIYFLLRACPRAALSLSTALDVTMTILACTTLRRIPVPGLAKPHRAPNVRTQALLGSGLLASVSTGSAMLCWVSAPTHFFYLGLLCVVGKVHANTLIFDFHFARDPICTDLPRHAPTTDPYTPPLSPVPRRERKRMESLTTVSDWASMIHVPKNALARSPPPSPPRIEVMVERTVEYGVGAYSPSTWCRPTSTVTSLASSSDTRQSGARVYTTDSVHYEY</sequence>
<gene>
    <name evidence="3" type="ORF">CYLTODRAFT_454235</name>
</gene>
<dbReference type="STRING" id="1314674.A0A0D7BBV2"/>
<dbReference type="EMBL" id="KN880520">
    <property type="protein sequence ID" value="KIY67659.1"/>
    <property type="molecule type" value="Genomic_DNA"/>
</dbReference>
<feature type="region of interest" description="Disordered" evidence="1">
    <location>
        <begin position="253"/>
        <end position="274"/>
    </location>
</feature>
<feature type="transmembrane region" description="Helical" evidence="2">
    <location>
        <begin position="6"/>
        <end position="30"/>
    </location>
</feature>
<proteinExistence type="predicted"/>
<organism evidence="3 4">
    <name type="scientific">Cylindrobasidium torrendii FP15055 ss-10</name>
    <dbReference type="NCBI Taxonomy" id="1314674"/>
    <lineage>
        <taxon>Eukaryota</taxon>
        <taxon>Fungi</taxon>
        <taxon>Dikarya</taxon>
        <taxon>Basidiomycota</taxon>
        <taxon>Agaricomycotina</taxon>
        <taxon>Agaricomycetes</taxon>
        <taxon>Agaricomycetidae</taxon>
        <taxon>Agaricales</taxon>
        <taxon>Marasmiineae</taxon>
        <taxon>Physalacriaceae</taxon>
        <taxon>Cylindrobasidium</taxon>
    </lineage>
</organism>
<keyword evidence="4" id="KW-1185">Reference proteome</keyword>
<protein>
    <submittedName>
        <fullName evidence="3">Uncharacterized protein</fullName>
    </submittedName>
</protein>
<accession>A0A0D7BBV2</accession>
<feature type="transmembrane region" description="Helical" evidence="2">
    <location>
        <begin position="78"/>
        <end position="96"/>
    </location>
</feature>
<evidence type="ECO:0000313" key="3">
    <source>
        <dbReference type="EMBL" id="KIY67659.1"/>
    </source>
</evidence>
<dbReference type="AlphaFoldDB" id="A0A0D7BBV2"/>
<dbReference type="Proteomes" id="UP000054007">
    <property type="component" value="Unassembled WGS sequence"/>
</dbReference>
<reference evidence="3 4" key="1">
    <citation type="journal article" date="2015" name="Fungal Genet. Biol.">
        <title>Evolution of novel wood decay mechanisms in Agaricales revealed by the genome sequences of Fistulina hepatica and Cylindrobasidium torrendii.</title>
        <authorList>
            <person name="Floudas D."/>
            <person name="Held B.W."/>
            <person name="Riley R."/>
            <person name="Nagy L.G."/>
            <person name="Koehler G."/>
            <person name="Ransdell A.S."/>
            <person name="Younus H."/>
            <person name="Chow J."/>
            <person name="Chiniquy J."/>
            <person name="Lipzen A."/>
            <person name="Tritt A."/>
            <person name="Sun H."/>
            <person name="Haridas S."/>
            <person name="LaButti K."/>
            <person name="Ohm R.A."/>
            <person name="Kues U."/>
            <person name="Blanchette R.A."/>
            <person name="Grigoriev I.V."/>
            <person name="Minto R.E."/>
            <person name="Hibbett D.S."/>
        </authorList>
    </citation>
    <scope>NUCLEOTIDE SEQUENCE [LARGE SCALE GENOMIC DNA]</scope>
    <source>
        <strain evidence="3 4">FP15055 ss-10</strain>
    </source>
</reference>
<keyword evidence="2" id="KW-1133">Transmembrane helix</keyword>
<name>A0A0D7BBV2_9AGAR</name>
<keyword evidence="2" id="KW-0472">Membrane</keyword>
<evidence type="ECO:0000256" key="2">
    <source>
        <dbReference type="SAM" id="Phobius"/>
    </source>
</evidence>
<feature type="transmembrane region" description="Helical" evidence="2">
    <location>
        <begin position="42"/>
        <end position="66"/>
    </location>
</feature>